<keyword evidence="2" id="KW-1185">Reference proteome</keyword>
<dbReference type="Proteomes" id="UP000807025">
    <property type="component" value="Unassembled WGS sequence"/>
</dbReference>
<dbReference type="EMBL" id="MU154662">
    <property type="protein sequence ID" value="KAF9489721.1"/>
    <property type="molecule type" value="Genomic_DNA"/>
</dbReference>
<protein>
    <submittedName>
        <fullName evidence="1">Uncharacterized protein</fullName>
    </submittedName>
</protein>
<gene>
    <name evidence="1" type="ORF">BDN71DRAFT_283514</name>
</gene>
<dbReference type="AlphaFoldDB" id="A0A9P5ZPX0"/>
<evidence type="ECO:0000313" key="2">
    <source>
        <dbReference type="Proteomes" id="UP000807025"/>
    </source>
</evidence>
<accession>A0A9P5ZPX0</accession>
<comment type="caution">
    <text evidence="1">The sequence shown here is derived from an EMBL/GenBank/DDBJ whole genome shotgun (WGS) entry which is preliminary data.</text>
</comment>
<dbReference type="OrthoDB" id="3041043at2759"/>
<reference evidence="1" key="1">
    <citation type="submission" date="2020-11" db="EMBL/GenBank/DDBJ databases">
        <authorList>
            <consortium name="DOE Joint Genome Institute"/>
            <person name="Ahrendt S."/>
            <person name="Riley R."/>
            <person name="Andreopoulos W."/>
            <person name="Labutti K."/>
            <person name="Pangilinan J."/>
            <person name="Ruiz-Duenas F.J."/>
            <person name="Barrasa J.M."/>
            <person name="Sanchez-Garcia M."/>
            <person name="Camarero S."/>
            <person name="Miyauchi S."/>
            <person name="Serrano A."/>
            <person name="Linde D."/>
            <person name="Babiker R."/>
            <person name="Drula E."/>
            <person name="Ayuso-Fernandez I."/>
            <person name="Pacheco R."/>
            <person name="Padilla G."/>
            <person name="Ferreira P."/>
            <person name="Barriuso J."/>
            <person name="Kellner H."/>
            <person name="Castanera R."/>
            <person name="Alfaro M."/>
            <person name="Ramirez L."/>
            <person name="Pisabarro A.G."/>
            <person name="Kuo A."/>
            <person name="Tritt A."/>
            <person name="Lipzen A."/>
            <person name="He G."/>
            <person name="Yan M."/>
            <person name="Ng V."/>
            <person name="Cullen D."/>
            <person name="Martin F."/>
            <person name="Rosso M.-N."/>
            <person name="Henrissat B."/>
            <person name="Hibbett D."/>
            <person name="Martinez A.T."/>
            <person name="Grigoriev I.V."/>
        </authorList>
    </citation>
    <scope>NUCLEOTIDE SEQUENCE</scope>
    <source>
        <strain evidence="1">ATCC 90797</strain>
    </source>
</reference>
<organism evidence="1 2">
    <name type="scientific">Pleurotus eryngii</name>
    <name type="common">Boletus of the steppes</name>
    <dbReference type="NCBI Taxonomy" id="5323"/>
    <lineage>
        <taxon>Eukaryota</taxon>
        <taxon>Fungi</taxon>
        <taxon>Dikarya</taxon>
        <taxon>Basidiomycota</taxon>
        <taxon>Agaricomycotina</taxon>
        <taxon>Agaricomycetes</taxon>
        <taxon>Agaricomycetidae</taxon>
        <taxon>Agaricales</taxon>
        <taxon>Pleurotineae</taxon>
        <taxon>Pleurotaceae</taxon>
        <taxon>Pleurotus</taxon>
    </lineage>
</organism>
<proteinExistence type="predicted"/>
<sequence length="330" mass="36943">MSTTVKPPFSKLFDVVELHRHVLSHLSVRQLREYGTLSHGAFSAARSLLGSCGNIDRILSRFFPENRTSYFRNVQRATGTLVAGSSALQLLVRQTYINADLDLYVHRLSVGDLIAALEVGLHCHRIPTCKNSESANHDRYLACGVDEVQDWESPTGRVIQVITTHSSPVQTILRYHSTCVMNFVSASHAYSLYGQQTLEDFISLYTRAGEDVVAVREKYESRGWESIDYVFEDPSDTSEQANTDNAASMADYDPFPPLSRMVGDSMTWIMRLRAPIYPSIEGSNGGATSHVMLDSRELACRRESWALGYYPTGEAFVYANPDVSYNDDDE</sequence>
<name>A0A9P5ZPX0_PLEER</name>
<evidence type="ECO:0000313" key="1">
    <source>
        <dbReference type="EMBL" id="KAF9489721.1"/>
    </source>
</evidence>